<evidence type="ECO:0000256" key="1">
    <source>
        <dbReference type="SAM" id="Phobius"/>
    </source>
</evidence>
<keyword evidence="1" id="KW-0812">Transmembrane</keyword>
<dbReference type="NCBIfam" id="TIGR01409">
    <property type="entry name" value="TAT_signal_seq"/>
    <property type="match status" value="1"/>
</dbReference>
<reference key="2">
    <citation type="submission" date="2011-03" db="EMBL/GenBank/DDBJ databases">
        <title>Complete genome sequence of the thermoacidophilic crenarchaeon Thermoproteus uzoniensis 768-20.</title>
        <authorList>
            <person name="Mardanov A.V."/>
            <person name="Gumerov V.M."/>
            <person name="Beletsky A.V."/>
            <person name="Prokofeva M.I."/>
            <person name="Bonch-Osmolovskaya E.A."/>
            <person name="Ravin N.V."/>
            <person name="Skryabin K.G."/>
        </authorList>
    </citation>
    <scope>NUCLEOTIDE SEQUENCE</scope>
    <source>
        <strain>768-20</strain>
    </source>
</reference>
<keyword evidence="1" id="KW-1133">Transmembrane helix</keyword>
<sequence length="249" mass="27292">MDIAQQVGRALREAMDRRRFIKLMLAAGGAAVLGGYATYRLPQTGGSRPEPPPNSHISAIQNYTGSTTTSAPPLTPENLWYVVQIGPTPTVDVGNYALVVDGLVENPLKLTYKELASLPSVELVTTLQCVSDPYFLRATVKWRGVKLSDILNMAGVSKNAVKVVAYGADGYTSDLPLWKAMEPDTLVAYMADGEPLPSKHGYPVRLVVPRWWGYKSVKWLVKLTVTDKDYLGYWESVGYPDVARKDGGE</sequence>
<accession>F2L6E4</accession>
<dbReference type="GO" id="GO:0043546">
    <property type="term" value="F:molybdopterin cofactor binding"/>
    <property type="evidence" value="ECO:0007669"/>
    <property type="project" value="TreeGrafter"/>
</dbReference>
<proteinExistence type="predicted"/>
<dbReference type="Gene3D" id="3.90.420.10">
    <property type="entry name" value="Oxidoreductase, molybdopterin-binding domain"/>
    <property type="match status" value="1"/>
</dbReference>
<dbReference type="eggNOG" id="arCOG00266">
    <property type="taxonomic scope" value="Archaea"/>
</dbReference>
<feature type="transmembrane region" description="Helical" evidence="1">
    <location>
        <begin position="20"/>
        <end position="39"/>
    </location>
</feature>
<dbReference type="GO" id="GO:0020037">
    <property type="term" value="F:heme binding"/>
    <property type="evidence" value="ECO:0007669"/>
    <property type="project" value="TreeGrafter"/>
</dbReference>
<organism evidence="3 4">
    <name type="scientific">Thermoproteus uzoniensis (strain 768-20)</name>
    <dbReference type="NCBI Taxonomy" id="999630"/>
    <lineage>
        <taxon>Archaea</taxon>
        <taxon>Thermoproteota</taxon>
        <taxon>Thermoprotei</taxon>
        <taxon>Thermoproteales</taxon>
        <taxon>Thermoproteaceae</taxon>
        <taxon>Thermoproteus</taxon>
    </lineage>
</organism>
<dbReference type="InterPro" id="IPR000572">
    <property type="entry name" value="OxRdtase_Mopterin-bd_dom"/>
</dbReference>
<dbReference type="STRING" id="999630.TUZN_1060"/>
<evidence type="ECO:0000313" key="3">
    <source>
        <dbReference type="EMBL" id="AEA12540.1"/>
    </source>
</evidence>
<keyword evidence="1" id="KW-0472">Membrane</keyword>
<dbReference type="Proteomes" id="UP000008138">
    <property type="component" value="Chromosome"/>
</dbReference>
<dbReference type="PANTHER" id="PTHR19372:SF7">
    <property type="entry name" value="SULFITE OXIDASE, MITOCHONDRIAL"/>
    <property type="match status" value="1"/>
</dbReference>
<evidence type="ECO:0000259" key="2">
    <source>
        <dbReference type="Pfam" id="PF00174"/>
    </source>
</evidence>
<dbReference type="GO" id="GO:0006790">
    <property type="term" value="P:sulfur compound metabolic process"/>
    <property type="evidence" value="ECO:0007669"/>
    <property type="project" value="TreeGrafter"/>
</dbReference>
<name>F2L6E4_THEU7</name>
<dbReference type="Pfam" id="PF00174">
    <property type="entry name" value="Oxidored_molyb"/>
    <property type="match status" value="1"/>
</dbReference>
<dbReference type="InterPro" id="IPR019546">
    <property type="entry name" value="TAT_signal_bac_arc"/>
</dbReference>
<protein>
    <submittedName>
        <fullName evidence="3">Oxidoreductase molybdopterin binding protein</fullName>
    </submittedName>
</protein>
<dbReference type="AlphaFoldDB" id="F2L6E4"/>
<dbReference type="SUPFAM" id="SSF56524">
    <property type="entry name" value="Oxidoreductase molybdopterin-binding domain"/>
    <property type="match status" value="1"/>
</dbReference>
<reference evidence="3 4" key="1">
    <citation type="journal article" date="2011" name="J. Bacteriol.">
        <title>Complete genome sequence of the thermoacidophilic crenarchaeon Thermoproteus uzoniensis 768-20.</title>
        <authorList>
            <person name="Mardanov A.V."/>
            <person name="Gumerov V.M."/>
            <person name="Beletsky A.V."/>
            <person name="Prokofeva M.I."/>
            <person name="Bonch-Osmolovskaya E.A."/>
            <person name="Ravin N.V."/>
            <person name="Skryabin K.G."/>
        </authorList>
    </citation>
    <scope>NUCLEOTIDE SEQUENCE [LARGE SCALE GENOMIC DNA]</scope>
    <source>
        <strain evidence="3 4">768-20</strain>
    </source>
</reference>
<dbReference type="EMBL" id="CP002590">
    <property type="protein sequence ID" value="AEA12540.1"/>
    <property type="molecule type" value="Genomic_DNA"/>
</dbReference>
<dbReference type="CDD" id="cd00321">
    <property type="entry name" value="SO_family_Moco"/>
    <property type="match status" value="1"/>
</dbReference>
<dbReference type="KEGG" id="tuz:TUZN_1060"/>
<dbReference type="InterPro" id="IPR036374">
    <property type="entry name" value="OxRdtase_Mopterin-bd_sf"/>
</dbReference>
<keyword evidence="4" id="KW-1185">Reference proteome</keyword>
<evidence type="ECO:0000313" key="4">
    <source>
        <dbReference type="Proteomes" id="UP000008138"/>
    </source>
</evidence>
<feature type="domain" description="Oxidoreductase molybdopterin-binding" evidence="2">
    <location>
        <begin position="86"/>
        <end position="234"/>
    </location>
</feature>
<dbReference type="PANTHER" id="PTHR19372">
    <property type="entry name" value="SULFITE REDUCTASE"/>
    <property type="match status" value="1"/>
</dbReference>
<dbReference type="HOGENOM" id="CLU_923243_0_0_2"/>
<gene>
    <name evidence="3" type="ordered locus">TUZN_1060</name>
</gene>
<dbReference type="GO" id="GO:0008482">
    <property type="term" value="F:sulfite oxidase activity"/>
    <property type="evidence" value="ECO:0007669"/>
    <property type="project" value="TreeGrafter"/>
</dbReference>